<feature type="domain" description="R13L1/DRL21-like LRR repeat region" evidence="1">
    <location>
        <begin position="48"/>
        <end position="174"/>
    </location>
</feature>
<protein>
    <recommendedName>
        <fullName evidence="1">R13L1/DRL21-like LRR repeat region domain-containing protein</fullName>
    </recommendedName>
</protein>
<name>A0A9J5WP70_SOLCO</name>
<dbReference type="InterPro" id="IPR032675">
    <property type="entry name" value="LRR_dom_sf"/>
</dbReference>
<dbReference type="SUPFAM" id="SSF52058">
    <property type="entry name" value="L domain-like"/>
    <property type="match status" value="2"/>
</dbReference>
<dbReference type="Gene3D" id="3.80.10.10">
    <property type="entry name" value="Ribonuclease Inhibitor"/>
    <property type="match status" value="2"/>
</dbReference>
<evidence type="ECO:0000313" key="2">
    <source>
        <dbReference type="EMBL" id="KAG5577362.1"/>
    </source>
</evidence>
<dbReference type="InterPro" id="IPR056789">
    <property type="entry name" value="LRR_R13L1-DRL21"/>
</dbReference>
<sequence length="384" mass="43366">MEKLINLRHLDISNSSLLKMSLHLSKLKCLHVLVGAKFLLGDHGGLRMEDLGEVHNLYGSLSVLELQNMIDKTQALKANIKGKENVEKLSLEWSGSSTADNSQTERAILDGLCPYTNIKELQITGYKGTKFSYWLADPSFLKLIELSLCNCKDCDSLPALGQLPSLKFLSIRKMHGIIEVTGEFYGSSSCRNHFNSLEKLEFEYMGEWKQWHVVGIGEFPMLEKLSIKNCPKLMGMLPENLCSLTELRMSETPLFEGMKQIVELDIGNCKSLTSLPFRRLPSTLKRIRITGCRELKLDPPVDEMSYCNILDFWNCRNLQSLSELVLSSISELTIKDCPNLQSLPVKRMPSSLSKLVISNCPLLTPLLEFKKGKYWSNISQIPSI</sequence>
<dbReference type="EMBL" id="JACXVP010000011">
    <property type="protein sequence ID" value="KAG5577362.1"/>
    <property type="molecule type" value="Genomic_DNA"/>
</dbReference>
<dbReference type="PANTHER" id="PTHR47186">
    <property type="entry name" value="LEUCINE-RICH REPEAT-CONTAINING PROTEIN 57"/>
    <property type="match status" value="1"/>
</dbReference>
<dbReference type="AlphaFoldDB" id="A0A9J5WP70"/>
<evidence type="ECO:0000259" key="1">
    <source>
        <dbReference type="Pfam" id="PF25019"/>
    </source>
</evidence>
<dbReference type="OrthoDB" id="1305252at2759"/>
<dbReference type="Proteomes" id="UP000824120">
    <property type="component" value="Chromosome 11"/>
</dbReference>
<gene>
    <name evidence="2" type="ORF">H5410_057496</name>
</gene>
<dbReference type="Pfam" id="PF25019">
    <property type="entry name" value="LRR_R13L1-DRL21"/>
    <property type="match status" value="1"/>
</dbReference>
<dbReference type="PANTHER" id="PTHR47186:SF42">
    <property type="entry name" value="DISEASE RESISTANCE RPP13-LIKE PROTEIN 1"/>
    <property type="match status" value="1"/>
</dbReference>
<accession>A0A9J5WP70</accession>
<proteinExistence type="predicted"/>
<evidence type="ECO:0000313" key="3">
    <source>
        <dbReference type="Proteomes" id="UP000824120"/>
    </source>
</evidence>
<comment type="caution">
    <text evidence="2">The sequence shown here is derived from an EMBL/GenBank/DDBJ whole genome shotgun (WGS) entry which is preliminary data.</text>
</comment>
<reference evidence="2 3" key="1">
    <citation type="submission" date="2020-09" db="EMBL/GenBank/DDBJ databases">
        <title>De no assembly of potato wild relative species, Solanum commersonii.</title>
        <authorList>
            <person name="Cho K."/>
        </authorList>
    </citation>
    <scope>NUCLEOTIDE SEQUENCE [LARGE SCALE GENOMIC DNA]</scope>
    <source>
        <strain evidence="2">LZ3.2</strain>
        <tissue evidence="2">Leaf</tissue>
    </source>
</reference>
<keyword evidence="3" id="KW-1185">Reference proteome</keyword>
<organism evidence="2 3">
    <name type="scientific">Solanum commersonii</name>
    <name type="common">Commerson's wild potato</name>
    <name type="synonym">Commerson's nightshade</name>
    <dbReference type="NCBI Taxonomy" id="4109"/>
    <lineage>
        <taxon>Eukaryota</taxon>
        <taxon>Viridiplantae</taxon>
        <taxon>Streptophyta</taxon>
        <taxon>Embryophyta</taxon>
        <taxon>Tracheophyta</taxon>
        <taxon>Spermatophyta</taxon>
        <taxon>Magnoliopsida</taxon>
        <taxon>eudicotyledons</taxon>
        <taxon>Gunneridae</taxon>
        <taxon>Pentapetalae</taxon>
        <taxon>asterids</taxon>
        <taxon>lamiids</taxon>
        <taxon>Solanales</taxon>
        <taxon>Solanaceae</taxon>
        <taxon>Solanoideae</taxon>
        <taxon>Solaneae</taxon>
        <taxon>Solanum</taxon>
    </lineage>
</organism>